<protein>
    <submittedName>
        <fullName evidence="2">Putative integral membrane protein</fullName>
    </submittedName>
</protein>
<feature type="compositionally biased region" description="Basic residues" evidence="1">
    <location>
        <begin position="61"/>
        <end position="72"/>
    </location>
</feature>
<evidence type="ECO:0000313" key="3">
    <source>
        <dbReference type="Proteomes" id="UP000074247"/>
    </source>
</evidence>
<feature type="non-terminal residue" evidence="2">
    <location>
        <position position="95"/>
    </location>
</feature>
<proteinExistence type="predicted"/>
<organism evidence="2 3">
    <name type="scientific">Toxoplasma gondii ARI</name>
    <dbReference type="NCBI Taxonomy" id="1074872"/>
    <lineage>
        <taxon>Eukaryota</taxon>
        <taxon>Sar</taxon>
        <taxon>Alveolata</taxon>
        <taxon>Apicomplexa</taxon>
        <taxon>Conoidasida</taxon>
        <taxon>Coccidia</taxon>
        <taxon>Eucoccidiorida</taxon>
        <taxon>Eimeriorina</taxon>
        <taxon>Sarcocystidae</taxon>
        <taxon>Toxoplasma</taxon>
    </lineage>
</organism>
<evidence type="ECO:0000256" key="1">
    <source>
        <dbReference type="SAM" id="MobiDB-lite"/>
    </source>
</evidence>
<feature type="region of interest" description="Disordered" evidence="1">
    <location>
        <begin position="46"/>
        <end position="78"/>
    </location>
</feature>
<name>A0A139Y0E1_TOXGO</name>
<accession>A0A139Y0E1</accession>
<sequence>VNLCKLGCGGRQHAQPKVSRRVAGRRLVRCGVEATCFVSFHGRRPPFSRRRPSPFAEPRRRNGRQCHRHLGSRSRNGEWRFWGGSLSLESRETGL</sequence>
<feature type="non-terminal residue" evidence="2">
    <location>
        <position position="1"/>
    </location>
</feature>
<dbReference type="AlphaFoldDB" id="A0A139Y0E1"/>
<gene>
    <name evidence="2" type="ORF">TGARI_205490B</name>
</gene>
<dbReference type="EMBL" id="AGQS02004401">
    <property type="protein sequence ID" value="KYF44455.1"/>
    <property type="molecule type" value="Genomic_DNA"/>
</dbReference>
<evidence type="ECO:0000313" key="2">
    <source>
        <dbReference type="EMBL" id="KYF44455.1"/>
    </source>
</evidence>
<comment type="caution">
    <text evidence="2">The sequence shown here is derived from an EMBL/GenBank/DDBJ whole genome shotgun (WGS) entry which is preliminary data.</text>
</comment>
<dbReference type="VEuPathDB" id="ToxoDB:TGARI_205490B"/>
<dbReference type="Proteomes" id="UP000074247">
    <property type="component" value="Unassembled WGS sequence"/>
</dbReference>
<reference evidence="2 3" key="1">
    <citation type="journal article" date="2016" name="Nat. Commun.">
        <title>Local admixture of amplified and diversified secreted pathogenesis determinants shapes mosaic Toxoplasma gondii genomes.</title>
        <authorList>
            <person name="Lorenzi H."/>
            <person name="Khan A."/>
            <person name="Behnke M.S."/>
            <person name="Namasivayam S."/>
            <person name="Swapna L.S."/>
            <person name="Hadjithomas M."/>
            <person name="Karamycheva S."/>
            <person name="Pinney D."/>
            <person name="Brunk B.P."/>
            <person name="Ajioka J.W."/>
            <person name="Ajzenberg D."/>
            <person name="Boothroyd J.C."/>
            <person name="Boyle J.P."/>
            <person name="Darde M.L."/>
            <person name="Diaz-Miranda M.A."/>
            <person name="Dubey J.P."/>
            <person name="Fritz H.M."/>
            <person name="Gennari S.M."/>
            <person name="Gregory B.D."/>
            <person name="Kim K."/>
            <person name="Saeij J.P."/>
            <person name="Su C."/>
            <person name="White M.W."/>
            <person name="Zhu X.Q."/>
            <person name="Howe D.K."/>
            <person name="Rosenthal B.M."/>
            <person name="Grigg M.E."/>
            <person name="Parkinson J."/>
            <person name="Liu L."/>
            <person name="Kissinger J.C."/>
            <person name="Roos D.S."/>
            <person name="Sibley L.D."/>
        </authorList>
    </citation>
    <scope>NUCLEOTIDE SEQUENCE [LARGE SCALE GENOMIC DNA]</scope>
    <source>
        <strain evidence="2 3">ARI</strain>
    </source>
</reference>